<proteinExistence type="predicted"/>
<protein>
    <submittedName>
        <fullName evidence="2">Uncharacterized protein</fullName>
    </submittedName>
</protein>
<evidence type="ECO:0000256" key="1">
    <source>
        <dbReference type="SAM" id="Phobius"/>
    </source>
</evidence>
<evidence type="ECO:0000313" key="2">
    <source>
        <dbReference type="EnsemblProtists" id="EOD35753"/>
    </source>
</evidence>
<feature type="transmembrane region" description="Helical" evidence="1">
    <location>
        <begin position="224"/>
        <end position="249"/>
    </location>
</feature>
<reference evidence="3" key="1">
    <citation type="journal article" date="2013" name="Nature">
        <title>Pan genome of the phytoplankton Emiliania underpins its global distribution.</title>
        <authorList>
            <person name="Read B.A."/>
            <person name="Kegel J."/>
            <person name="Klute M.J."/>
            <person name="Kuo A."/>
            <person name="Lefebvre S.C."/>
            <person name="Maumus F."/>
            <person name="Mayer C."/>
            <person name="Miller J."/>
            <person name="Monier A."/>
            <person name="Salamov A."/>
            <person name="Young J."/>
            <person name="Aguilar M."/>
            <person name="Claverie J.M."/>
            <person name="Frickenhaus S."/>
            <person name="Gonzalez K."/>
            <person name="Herman E.K."/>
            <person name="Lin Y.C."/>
            <person name="Napier J."/>
            <person name="Ogata H."/>
            <person name="Sarno A.F."/>
            <person name="Shmutz J."/>
            <person name="Schroeder D."/>
            <person name="de Vargas C."/>
            <person name="Verret F."/>
            <person name="von Dassow P."/>
            <person name="Valentin K."/>
            <person name="Van de Peer Y."/>
            <person name="Wheeler G."/>
            <person name="Dacks J.B."/>
            <person name="Delwiche C.F."/>
            <person name="Dyhrman S.T."/>
            <person name="Glockner G."/>
            <person name="John U."/>
            <person name="Richards T."/>
            <person name="Worden A.Z."/>
            <person name="Zhang X."/>
            <person name="Grigoriev I.V."/>
            <person name="Allen A.E."/>
            <person name="Bidle K."/>
            <person name="Borodovsky M."/>
            <person name="Bowler C."/>
            <person name="Brownlee C."/>
            <person name="Cock J.M."/>
            <person name="Elias M."/>
            <person name="Gladyshev V.N."/>
            <person name="Groth M."/>
            <person name="Guda C."/>
            <person name="Hadaegh A."/>
            <person name="Iglesias-Rodriguez M.D."/>
            <person name="Jenkins J."/>
            <person name="Jones B.M."/>
            <person name="Lawson T."/>
            <person name="Leese F."/>
            <person name="Lindquist E."/>
            <person name="Lobanov A."/>
            <person name="Lomsadze A."/>
            <person name="Malik S.B."/>
            <person name="Marsh M.E."/>
            <person name="Mackinder L."/>
            <person name="Mock T."/>
            <person name="Mueller-Roeber B."/>
            <person name="Pagarete A."/>
            <person name="Parker M."/>
            <person name="Probert I."/>
            <person name="Quesneville H."/>
            <person name="Raines C."/>
            <person name="Rensing S.A."/>
            <person name="Riano-Pachon D.M."/>
            <person name="Richier S."/>
            <person name="Rokitta S."/>
            <person name="Shiraiwa Y."/>
            <person name="Soanes D.M."/>
            <person name="van der Giezen M."/>
            <person name="Wahlund T.M."/>
            <person name="Williams B."/>
            <person name="Wilson W."/>
            <person name="Wolfe G."/>
            <person name="Wurch L.L."/>
        </authorList>
    </citation>
    <scope>NUCLEOTIDE SEQUENCE</scope>
</reference>
<keyword evidence="3" id="KW-1185">Reference proteome</keyword>
<organism evidence="2 3">
    <name type="scientific">Emiliania huxleyi (strain CCMP1516)</name>
    <dbReference type="NCBI Taxonomy" id="280463"/>
    <lineage>
        <taxon>Eukaryota</taxon>
        <taxon>Haptista</taxon>
        <taxon>Haptophyta</taxon>
        <taxon>Prymnesiophyceae</taxon>
        <taxon>Isochrysidales</taxon>
        <taxon>Noelaerhabdaceae</taxon>
        <taxon>Emiliania</taxon>
    </lineage>
</organism>
<accession>A0A0D3KJ18</accession>
<dbReference type="EnsemblProtists" id="EOD35753">
    <property type="protein sequence ID" value="EOD35753"/>
    <property type="gene ID" value="EMIHUDRAFT_455268"/>
</dbReference>
<dbReference type="PaxDb" id="2903-EOD35753"/>
<dbReference type="PANTHER" id="PTHR33372:SF2">
    <property type="entry name" value="PROTEIN CHAPERONE-LIKE PROTEIN OF POR1, CHLOROPLASTIC"/>
    <property type="match status" value="1"/>
</dbReference>
<keyword evidence="1" id="KW-0472">Membrane</keyword>
<dbReference type="OMA" id="NDEDMAM"/>
<keyword evidence="1" id="KW-1133">Transmembrane helix</keyword>
<dbReference type="eggNOG" id="ENOG502SDV7">
    <property type="taxonomic scope" value="Eukaryota"/>
</dbReference>
<dbReference type="GO" id="GO:0031969">
    <property type="term" value="C:chloroplast membrane"/>
    <property type="evidence" value="ECO:0007669"/>
    <property type="project" value="TreeGrafter"/>
</dbReference>
<name>A0A0D3KJ18_EMIH1</name>
<dbReference type="AlphaFoldDB" id="A0A0D3KJ18"/>
<sequence>MMALVAAAAGLAGPMVSLPRPMPAAARPAVARISMQLEPSEEVSAAFRSLGIGEDESYDGIMAAYETLKAKNAGNTKAVIKLEVAKDRVMDHRLRQRMSGSLKPDRKFGEDLRPKDAKKPLITLPPFLEEIAELPKRTYLVTNIAVFGIFGLLPVFEASFVSSSIGLNFGIAMFRLYNRGAPDTGNDEDMAMRPVNKRASFLTFGICGLATALGGLLGQLLKPLLFFLSESAAISLGASAALCFACSFFKVQGE</sequence>
<dbReference type="HOGENOM" id="CLU_1095970_0_0_1"/>
<keyword evidence="1" id="KW-0812">Transmembrane</keyword>
<dbReference type="KEGG" id="ehx:EMIHUDRAFT_455268"/>
<dbReference type="Proteomes" id="UP000013827">
    <property type="component" value="Unassembled WGS sequence"/>
</dbReference>
<dbReference type="InterPro" id="IPR021788">
    <property type="entry name" value="CPP1-like"/>
</dbReference>
<reference evidence="2" key="2">
    <citation type="submission" date="2024-10" db="UniProtKB">
        <authorList>
            <consortium name="EnsemblProtists"/>
        </authorList>
    </citation>
    <scope>IDENTIFICATION</scope>
</reference>
<dbReference type="Pfam" id="PF11833">
    <property type="entry name" value="CPP1-like"/>
    <property type="match status" value="1"/>
</dbReference>
<dbReference type="RefSeq" id="XP_005788182.1">
    <property type="nucleotide sequence ID" value="XM_005788125.1"/>
</dbReference>
<feature type="transmembrane region" description="Helical" evidence="1">
    <location>
        <begin position="199"/>
        <end position="218"/>
    </location>
</feature>
<dbReference type="GeneID" id="17281024"/>
<dbReference type="PANTHER" id="PTHR33372">
    <property type="match status" value="1"/>
</dbReference>
<evidence type="ECO:0000313" key="3">
    <source>
        <dbReference type="Proteomes" id="UP000013827"/>
    </source>
</evidence>
<feature type="transmembrane region" description="Helical" evidence="1">
    <location>
        <begin position="144"/>
        <end position="169"/>
    </location>
</feature>